<keyword evidence="4" id="KW-0378">Hydrolase</keyword>
<feature type="domain" description="CAAX prenyl protease 2/Lysostaphin resistance protein A-like" evidence="3">
    <location>
        <begin position="123"/>
        <end position="208"/>
    </location>
</feature>
<dbReference type="Pfam" id="PF02517">
    <property type="entry name" value="Rce1-like"/>
    <property type="match status" value="1"/>
</dbReference>
<feature type="transmembrane region" description="Helical" evidence="2">
    <location>
        <begin position="158"/>
        <end position="182"/>
    </location>
</feature>
<dbReference type="InterPro" id="IPR003675">
    <property type="entry name" value="Rce1/LyrA-like_dom"/>
</dbReference>
<dbReference type="Proteomes" id="UP000452141">
    <property type="component" value="Unassembled WGS sequence"/>
</dbReference>
<keyword evidence="4" id="KW-0645">Protease</keyword>
<dbReference type="AlphaFoldDB" id="A0A844FLA4"/>
<accession>A0A844FLA4</accession>
<comment type="similarity">
    <text evidence="1">Belongs to the UPF0177 family.</text>
</comment>
<protein>
    <submittedName>
        <fullName evidence="4">CPBP family intramembrane metalloprotease</fullName>
    </submittedName>
</protein>
<dbReference type="GO" id="GO:0080120">
    <property type="term" value="P:CAAX-box protein maturation"/>
    <property type="evidence" value="ECO:0007669"/>
    <property type="project" value="UniProtKB-ARBA"/>
</dbReference>
<evidence type="ECO:0000256" key="2">
    <source>
        <dbReference type="SAM" id="Phobius"/>
    </source>
</evidence>
<feature type="transmembrane region" description="Helical" evidence="2">
    <location>
        <begin position="121"/>
        <end position="151"/>
    </location>
</feature>
<sequence>MNTPRSREGNMIRYLVYLIFFIMVALTDNLALRSSAISIWHVILFLIVAVMCSLFYVYRFKREQRFFDLSYNSAWTSCYKQTLILSVAVALIRIGVSYLQLYQGAPASGLQMAYMQHSSNLRYWFVMLANGIVLPVLEEYLCSGFLFNYWFRNEKKAVAYFGILCSGLLYAVLTFQFAPIIFTANLLLGMIFAWSYLSTQTLWLPLYLAVLNGVLTVITITI</sequence>
<evidence type="ECO:0000256" key="1">
    <source>
        <dbReference type="ARBA" id="ARBA00009067"/>
    </source>
</evidence>
<name>A0A844FLA4_9LACO</name>
<keyword evidence="2" id="KW-0472">Membrane</keyword>
<keyword evidence="2" id="KW-1133">Transmembrane helix</keyword>
<comment type="caution">
    <text evidence="4">The sequence shown here is derived from an EMBL/GenBank/DDBJ whole genome shotgun (WGS) entry which is preliminary data.</text>
</comment>
<dbReference type="GO" id="GO:0008237">
    <property type="term" value="F:metallopeptidase activity"/>
    <property type="evidence" value="ECO:0007669"/>
    <property type="project" value="UniProtKB-KW"/>
</dbReference>
<organism evidence="4 5">
    <name type="scientific">Lactobacillus equicursoris</name>
    <dbReference type="NCBI Taxonomy" id="420645"/>
    <lineage>
        <taxon>Bacteria</taxon>
        <taxon>Bacillati</taxon>
        <taxon>Bacillota</taxon>
        <taxon>Bacilli</taxon>
        <taxon>Lactobacillales</taxon>
        <taxon>Lactobacillaceae</taxon>
        <taxon>Lactobacillus</taxon>
    </lineage>
</organism>
<evidence type="ECO:0000313" key="4">
    <source>
        <dbReference type="EMBL" id="MST79065.1"/>
    </source>
</evidence>
<reference evidence="4 5" key="1">
    <citation type="submission" date="2019-08" db="EMBL/GenBank/DDBJ databases">
        <title>In-depth cultivation of the pig gut microbiome towards novel bacterial diversity and tailored functional studies.</title>
        <authorList>
            <person name="Wylensek D."/>
            <person name="Hitch T.C.A."/>
            <person name="Clavel T."/>
        </authorList>
    </citation>
    <scope>NUCLEOTIDE SEQUENCE [LARGE SCALE GENOMIC DNA]</scope>
    <source>
        <strain evidence="4 5">WCA-470BD-2E</strain>
    </source>
</reference>
<dbReference type="GO" id="GO:0004175">
    <property type="term" value="F:endopeptidase activity"/>
    <property type="evidence" value="ECO:0007669"/>
    <property type="project" value="UniProtKB-ARBA"/>
</dbReference>
<proteinExistence type="inferred from homology"/>
<feature type="transmembrane region" description="Helical" evidence="2">
    <location>
        <begin position="79"/>
        <end position="101"/>
    </location>
</feature>
<dbReference type="GO" id="GO:0006508">
    <property type="term" value="P:proteolysis"/>
    <property type="evidence" value="ECO:0007669"/>
    <property type="project" value="UniProtKB-KW"/>
</dbReference>
<dbReference type="RefSeq" id="WP_154486229.1">
    <property type="nucleotide sequence ID" value="NZ_VUMW01000001.1"/>
</dbReference>
<keyword evidence="4" id="KW-0482">Metalloprotease</keyword>
<keyword evidence="2" id="KW-0812">Transmembrane</keyword>
<feature type="transmembrane region" description="Helical" evidence="2">
    <location>
        <begin position="38"/>
        <end position="58"/>
    </location>
</feature>
<gene>
    <name evidence="4" type="ORF">FYJ61_00910</name>
</gene>
<dbReference type="EMBL" id="VUMW01000001">
    <property type="protein sequence ID" value="MST79065.1"/>
    <property type="molecule type" value="Genomic_DNA"/>
</dbReference>
<evidence type="ECO:0000313" key="5">
    <source>
        <dbReference type="Proteomes" id="UP000452141"/>
    </source>
</evidence>
<feature type="transmembrane region" description="Helical" evidence="2">
    <location>
        <begin position="12"/>
        <end position="32"/>
    </location>
</feature>
<feature type="transmembrane region" description="Helical" evidence="2">
    <location>
        <begin position="202"/>
        <end position="221"/>
    </location>
</feature>
<evidence type="ECO:0000259" key="3">
    <source>
        <dbReference type="Pfam" id="PF02517"/>
    </source>
</evidence>